<evidence type="ECO:0008006" key="4">
    <source>
        <dbReference type="Google" id="ProtNLM"/>
    </source>
</evidence>
<feature type="transmembrane region" description="Helical" evidence="1">
    <location>
        <begin position="137"/>
        <end position="159"/>
    </location>
</feature>
<feature type="transmembrane region" description="Helical" evidence="1">
    <location>
        <begin position="233"/>
        <end position="261"/>
    </location>
</feature>
<evidence type="ECO:0000313" key="2">
    <source>
        <dbReference type="EMBL" id="GLH66193.1"/>
    </source>
</evidence>
<feature type="transmembrane region" description="Helical" evidence="1">
    <location>
        <begin position="75"/>
        <end position="99"/>
    </location>
</feature>
<comment type="caution">
    <text evidence="2">The sequence shown here is derived from an EMBL/GenBank/DDBJ whole genome shotgun (WGS) entry which is preliminary data.</text>
</comment>
<dbReference type="Proteomes" id="UP001165044">
    <property type="component" value="Unassembled WGS sequence"/>
</dbReference>
<dbReference type="InterPro" id="IPR055966">
    <property type="entry name" value="DUF7544"/>
</dbReference>
<keyword evidence="1" id="KW-0812">Transmembrane</keyword>
<organism evidence="2 3">
    <name type="scientific">Geothrix edaphica</name>
    <dbReference type="NCBI Taxonomy" id="2927976"/>
    <lineage>
        <taxon>Bacteria</taxon>
        <taxon>Pseudomonadati</taxon>
        <taxon>Acidobacteriota</taxon>
        <taxon>Holophagae</taxon>
        <taxon>Holophagales</taxon>
        <taxon>Holophagaceae</taxon>
        <taxon>Geothrix</taxon>
    </lineage>
</organism>
<dbReference type="EMBL" id="BSDC01000001">
    <property type="protein sequence ID" value="GLH66193.1"/>
    <property type="molecule type" value="Genomic_DNA"/>
</dbReference>
<name>A0ABQ5PV69_9BACT</name>
<evidence type="ECO:0000313" key="3">
    <source>
        <dbReference type="Proteomes" id="UP001165044"/>
    </source>
</evidence>
<reference evidence="2" key="1">
    <citation type="journal article" date="2023" name="Antonie Van Leeuwenhoek">
        <title>Mesoterricola silvestris gen. nov., sp. nov., Mesoterricola sediminis sp. nov., Geothrix oryzae sp. nov., Geothrix edaphica sp. nov., Geothrix rubra sp. nov., and Geothrix limicola sp. nov., six novel members of Acidobacteriota isolated from soils.</title>
        <authorList>
            <person name="Itoh H."/>
            <person name="Sugisawa Y."/>
            <person name="Mise K."/>
            <person name="Xu Z."/>
            <person name="Kuniyasu M."/>
            <person name="Ushijima N."/>
            <person name="Kawano K."/>
            <person name="Kobayashi E."/>
            <person name="Shiratori Y."/>
            <person name="Masuda Y."/>
            <person name="Senoo K."/>
        </authorList>
    </citation>
    <scope>NUCLEOTIDE SEQUENCE</scope>
    <source>
        <strain evidence="2">Red802</strain>
    </source>
</reference>
<keyword evidence="1" id="KW-0472">Membrane</keyword>
<gene>
    <name evidence="2" type="ORF">GETHED_05570</name>
</gene>
<keyword evidence="1" id="KW-1133">Transmembrane helix</keyword>
<protein>
    <recommendedName>
        <fullName evidence="4">DUF975 family protein</fullName>
    </recommendedName>
</protein>
<accession>A0ABQ5PV69</accession>
<evidence type="ECO:0000256" key="1">
    <source>
        <dbReference type="SAM" id="Phobius"/>
    </source>
</evidence>
<keyword evidence="3" id="KW-1185">Reference proteome</keyword>
<sequence>MISITDPIQPALAHVRRILFEPFSARKWFVLGFSVFLANLVDGGSFNVNGNPFDHSSRTTAPDFSPVTEWVSTHLPLVIALGVVLFILILGLVVVFQWLGSRGEFMFLDNVARDRAEIVEPWTRFQDLGNRLFRFRLMLLLASLGLLIVCGGLGVLIALPDIHARHFGASALTGTISAGGLLFLGFLAIAIIGLLLRDFVVPIMYRRNLGTTEAWAVLRRELLPGNRWRFVGFYLMTFLLWIPALILILAGCCLTCCVAILPYLSSVAFLPIFVFFRCYSLGFLEQFGEDWRIIEVPQPQISTRSPDPLP</sequence>
<dbReference type="Pfam" id="PF24400">
    <property type="entry name" value="DUF7544"/>
    <property type="match status" value="1"/>
</dbReference>
<feature type="transmembrane region" description="Helical" evidence="1">
    <location>
        <begin position="171"/>
        <end position="196"/>
    </location>
</feature>
<proteinExistence type="predicted"/>
<dbReference type="RefSeq" id="WP_285606274.1">
    <property type="nucleotide sequence ID" value="NZ_BSDC01000001.1"/>
</dbReference>